<keyword evidence="9" id="KW-1185">Reference proteome</keyword>
<dbReference type="AlphaFoldDB" id="A0A1N7Q1X7"/>
<proteinExistence type="inferred from homology"/>
<feature type="domain" description="Fe/B12 periplasmic-binding" evidence="7">
    <location>
        <begin position="54"/>
        <end position="316"/>
    </location>
</feature>
<comment type="similarity">
    <text evidence="2">Belongs to the bacterial solute-binding protein 8 family.</text>
</comment>
<dbReference type="EMBL" id="FTOA01000009">
    <property type="protein sequence ID" value="SIT16607.1"/>
    <property type="molecule type" value="Genomic_DNA"/>
</dbReference>
<evidence type="ECO:0000313" key="9">
    <source>
        <dbReference type="Proteomes" id="UP000185678"/>
    </source>
</evidence>
<evidence type="ECO:0000256" key="4">
    <source>
        <dbReference type="ARBA" id="ARBA00022496"/>
    </source>
</evidence>
<evidence type="ECO:0000259" key="7">
    <source>
        <dbReference type="PROSITE" id="PS50983"/>
    </source>
</evidence>
<dbReference type="GO" id="GO:0030288">
    <property type="term" value="C:outer membrane-bounded periplasmic space"/>
    <property type="evidence" value="ECO:0007669"/>
    <property type="project" value="TreeGrafter"/>
</dbReference>
<evidence type="ECO:0000256" key="1">
    <source>
        <dbReference type="ARBA" id="ARBA00004196"/>
    </source>
</evidence>
<dbReference type="Proteomes" id="UP000185678">
    <property type="component" value="Unassembled WGS sequence"/>
</dbReference>
<dbReference type="RefSeq" id="WP_076401933.1">
    <property type="nucleotide sequence ID" value="NZ_FTOA01000009.1"/>
</dbReference>
<dbReference type="Pfam" id="PF01497">
    <property type="entry name" value="Peripla_BP_2"/>
    <property type="match status" value="1"/>
</dbReference>
<evidence type="ECO:0000256" key="6">
    <source>
        <dbReference type="SAM" id="SignalP"/>
    </source>
</evidence>
<evidence type="ECO:0000256" key="5">
    <source>
        <dbReference type="ARBA" id="ARBA00022729"/>
    </source>
</evidence>
<evidence type="ECO:0000313" key="8">
    <source>
        <dbReference type="EMBL" id="SIT16607.1"/>
    </source>
</evidence>
<organism evidence="8 9">
    <name type="scientific">Insolitispirillum peregrinum</name>
    <dbReference type="NCBI Taxonomy" id="80876"/>
    <lineage>
        <taxon>Bacteria</taxon>
        <taxon>Pseudomonadati</taxon>
        <taxon>Pseudomonadota</taxon>
        <taxon>Alphaproteobacteria</taxon>
        <taxon>Rhodospirillales</taxon>
        <taxon>Novispirillaceae</taxon>
        <taxon>Insolitispirillum</taxon>
    </lineage>
</organism>
<dbReference type="STRING" id="80876.SAMN05421779_10959"/>
<comment type="subcellular location">
    <subcellularLocation>
        <location evidence="1">Cell envelope</location>
    </subcellularLocation>
</comment>
<reference evidence="8 9" key="1">
    <citation type="submission" date="2017-01" db="EMBL/GenBank/DDBJ databases">
        <authorList>
            <person name="Mah S.A."/>
            <person name="Swanson W.J."/>
            <person name="Moy G.W."/>
            <person name="Vacquier V.D."/>
        </authorList>
    </citation>
    <scope>NUCLEOTIDE SEQUENCE [LARGE SCALE GENOMIC DNA]</scope>
    <source>
        <strain evidence="8 9">DSM 11589</strain>
    </source>
</reference>
<dbReference type="PROSITE" id="PS50983">
    <property type="entry name" value="FE_B12_PBP"/>
    <property type="match status" value="1"/>
</dbReference>
<name>A0A1N7Q1X7_9PROT</name>
<dbReference type="PROSITE" id="PS51257">
    <property type="entry name" value="PROKAR_LIPOPROTEIN"/>
    <property type="match status" value="1"/>
</dbReference>
<protein>
    <submittedName>
        <fullName evidence="8">Iron complex transport system substrate-binding protein</fullName>
    </submittedName>
</protein>
<keyword evidence="5 6" id="KW-0732">Signal</keyword>
<dbReference type="GO" id="GO:1901678">
    <property type="term" value="P:iron coordination entity transport"/>
    <property type="evidence" value="ECO:0007669"/>
    <property type="project" value="UniProtKB-ARBA"/>
</dbReference>
<evidence type="ECO:0000256" key="2">
    <source>
        <dbReference type="ARBA" id="ARBA00008814"/>
    </source>
</evidence>
<evidence type="ECO:0000256" key="3">
    <source>
        <dbReference type="ARBA" id="ARBA00022448"/>
    </source>
</evidence>
<gene>
    <name evidence="8" type="ORF">SAMN05421779_10959</name>
</gene>
<keyword evidence="4" id="KW-0410">Iron transport</keyword>
<dbReference type="InterPro" id="IPR051313">
    <property type="entry name" value="Bact_iron-sidero_bind"/>
</dbReference>
<dbReference type="InterPro" id="IPR002491">
    <property type="entry name" value="ABC_transptr_periplasmic_BD"/>
</dbReference>
<feature type="signal peptide" evidence="6">
    <location>
        <begin position="1"/>
        <end position="24"/>
    </location>
</feature>
<feature type="chain" id="PRO_5009943912" evidence="6">
    <location>
        <begin position="25"/>
        <end position="317"/>
    </location>
</feature>
<dbReference type="InterPro" id="IPR033870">
    <property type="entry name" value="FatB"/>
</dbReference>
<dbReference type="PANTHER" id="PTHR30532">
    <property type="entry name" value="IRON III DICITRATE-BINDING PERIPLASMIC PROTEIN"/>
    <property type="match status" value="1"/>
</dbReference>
<keyword evidence="4" id="KW-0408">Iron</keyword>
<dbReference type="PANTHER" id="PTHR30532:SF28">
    <property type="entry name" value="PETROBACTIN-BINDING PROTEIN YCLQ"/>
    <property type="match status" value="1"/>
</dbReference>
<dbReference type="Gene3D" id="3.40.50.1980">
    <property type="entry name" value="Nitrogenase molybdenum iron protein domain"/>
    <property type="match status" value="2"/>
</dbReference>
<keyword evidence="3" id="KW-0813">Transport</keyword>
<dbReference type="SUPFAM" id="SSF53807">
    <property type="entry name" value="Helical backbone' metal receptor"/>
    <property type="match status" value="1"/>
</dbReference>
<accession>A0A1N7Q1X7</accession>
<dbReference type="CDD" id="cd01140">
    <property type="entry name" value="FatB"/>
    <property type="match status" value="1"/>
</dbReference>
<keyword evidence="4" id="KW-0406">Ion transport</keyword>
<dbReference type="OrthoDB" id="63946at2"/>
<sequence length="317" mass="33768">MHGLVRGLKLPLMAALLAAITLTACDDDAASSGQETRSLTHAAGTTPIPLHPQKVVVFDTAMLDTMDALGLPVAGVPQTTVTYPPFLAKYQGQPYFNAGGLFEPNFQALSAAAPDLIIGGGRASKAYGELSKIAPTIDLNVDDEHFTDSFRQRILQLGDIFGQQDQARTALTDLDQKTAAVRGKAEQAGTGLIILINGGRLSAYGPGSRFGFIHDVLGFKPAIDLPDKGLHGNAMSFELLQQANPEWLFVISRDAAIGTQGTASAQQVLDNELVQRTKAYQNGHIVYLDSAEMYVAGGLQTFRHLTAMVDHALSAKP</sequence>